<evidence type="ECO:0000256" key="12">
    <source>
        <dbReference type="HAMAP-Rule" id="MF_00165"/>
    </source>
</evidence>
<dbReference type="EC" id="2.7.4.9" evidence="2 12"/>
<sequence>MAAVTKGRFISFEGGEGMGKSTQARLLANFLEGRGLNAVLTREPGGTPGAEAIRTLLLHPPGEGWEAEAEALLFAAARSDHVARLIRPAIREGSWVICDRYLDSSRAYQGRAGQLGDAAVRQLHTIGSHGLLPDATIVLRASADHVQERLRARDGDETDAIGGRDDSYHLAVNSAFEAFASEEPDRFRIIDGEGTVEEVHQRVLAALSPMLPEPRP</sequence>
<dbReference type="AlphaFoldDB" id="A0A1I5Q9S0"/>
<protein>
    <recommendedName>
        <fullName evidence="3 12">Thymidylate kinase</fullName>
        <ecNumber evidence="2 12">2.7.4.9</ecNumber>
    </recommendedName>
    <alternativeName>
        <fullName evidence="9 12">dTMP kinase</fullName>
    </alternativeName>
</protein>
<evidence type="ECO:0000256" key="1">
    <source>
        <dbReference type="ARBA" id="ARBA00009776"/>
    </source>
</evidence>
<evidence type="ECO:0000259" key="13">
    <source>
        <dbReference type="Pfam" id="PF02223"/>
    </source>
</evidence>
<gene>
    <name evidence="12" type="primary">tmk</name>
    <name evidence="14" type="ORF">SAMN04488060_2831</name>
</gene>
<dbReference type="InterPro" id="IPR027417">
    <property type="entry name" value="P-loop_NTPase"/>
</dbReference>
<evidence type="ECO:0000256" key="11">
    <source>
        <dbReference type="ARBA" id="ARBA00057735"/>
    </source>
</evidence>
<reference evidence="15" key="1">
    <citation type="submission" date="2016-10" db="EMBL/GenBank/DDBJ databases">
        <authorList>
            <person name="Varghese N."/>
            <person name="Submissions S."/>
        </authorList>
    </citation>
    <scope>NUCLEOTIDE SEQUENCE [LARGE SCALE GENOMIC DNA]</scope>
    <source>
        <strain evidence="15">CGMCC 1.7715</strain>
    </source>
</reference>
<feature type="binding site" evidence="12">
    <location>
        <begin position="14"/>
        <end position="21"/>
    </location>
    <ligand>
        <name>ATP</name>
        <dbReference type="ChEBI" id="CHEBI:30616"/>
    </ligand>
</feature>
<dbReference type="STRING" id="604088.SAMN04488060_2831"/>
<keyword evidence="7 12" id="KW-0418">Kinase</keyword>
<dbReference type="FunFam" id="3.40.50.300:FF:000225">
    <property type="entry name" value="Thymidylate kinase"/>
    <property type="match status" value="1"/>
</dbReference>
<dbReference type="SUPFAM" id="SSF52540">
    <property type="entry name" value="P-loop containing nucleoside triphosphate hydrolases"/>
    <property type="match status" value="1"/>
</dbReference>
<dbReference type="PROSITE" id="PS01331">
    <property type="entry name" value="THYMIDYLATE_KINASE"/>
    <property type="match status" value="1"/>
</dbReference>
<dbReference type="CDD" id="cd01672">
    <property type="entry name" value="TMPK"/>
    <property type="match status" value="1"/>
</dbReference>
<dbReference type="GO" id="GO:0006235">
    <property type="term" value="P:dTTP biosynthetic process"/>
    <property type="evidence" value="ECO:0007669"/>
    <property type="project" value="UniProtKB-UniRule"/>
</dbReference>
<dbReference type="InterPro" id="IPR039430">
    <property type="entry name" value="Thymidylate_kin-like_dom"/>
</dbReference>
<dbReference type="Proteomes" id="UP000199331">
    <property type="component" value="Unassembled WGS sequence"/>
</dbReference>
<keyword evidence="4 12" id="KW-0808">Transferase</keyword>
<dbReference type="Gene3D" id="3.40.50.300">
    <property type="entry name" value="P-loop containing nucleotide triphosphate hydrolases"/>
    <property type="match status" value="1"/>
</dbReference>
<dbReference type="GO" id="GO:0006227">
    <property type="term" value="P:dUDP biosynthetic process"/>
    <property type="evidence" value="ECO:0007669"/>
    <property type="project" value="TreeGrafter"/>
</dbReference>
<comment type="function">
    <text evidence="11 12">Phosphorylation of dTMP to form dTDP in both de novo and salvage pathways of dTTP synthesis.</text>
</comment>
<evidence type="ECO:0000256" key="3">
    <source>
        <dbReference type="ARBA" id="ARBA00017144"/>
    </source>
</evidence>
<dbReference type="EMBL" id="FOWZ01000006">
    <property type="protein sequence ID" value="SFP42972.1"/>
    <property type="molecule type" value="Genomic_DNA"/>
</dbReference>
<evidence type="ECO:0000256" key="5">
    <source>
        <dbReference type="ARBA" id="ARBA00022727"/>
    </source>
</evidence>
<feature type="domain" description="Thymidylate kinase-like" evidence="13">
    <location>
        <begin position="12"/>
        <end position="202"/>
    </location>
</feature>
<evidence type="ECO:0000256" key="6">
    <source>
        <dbReference type="ARBA" id="ARBA00022741"/>
    </source>
</evidence>
<dbReference type="InterPro" id="IPR018095">
    <property type="entry name" value="Thymidylate_kin_CS"/>
</dbReference>
<comment type="similarity">
    <text evidence="1 12">Belongs to the thymidylate kinase family.</text>
</comment>
<dbReference type="GO" id="GO:0005829">
    <property type="term" value="C:cytosol"/>
    <property type="evidence" value="ECO:0007669"/>
    <property type="project" value="TreeGrafter"/>
</dbReference>
<evidence type="ECO:0000256" key="8">
    <source>
        <dbReference type="ARBA" id="ARBA00022840"/>
    </source>
</evidence>
<proteinExistence type="inferred from homology"/>
<evidence type="ECO:0000256" key="4">
    <source>
        <dbReference type="ARBA" id="ARBA00022679"/>
    </source>
</evidence>
<dbReference type="Pfam" id="PF02223">
    <property type="entry name" value="Thymidylate_kin"/>
    <property type="match status" value="1"/>
</dbReference>
<dbReference type="HAMAP" id="MF_00165">
    <property type="entry name" value="Thymidylate_kinase"/>
    <property type="match status" value="1"/>
</dbReference>
<evidence type="ECO:0000313" key="14">
    <source>
        <dbReference type="EMBL" id="SFP42972.1"/>
    </source>
</evidence>
<evidence type="ECO:0000313" key="15">
    <source>
        <dbReference type="Proteomes" id="UP000199331"/>
    </source>
</evidence>
<dbReference type="InterPro" id="IPR018094">
    <property type="entry name" value="Thymidylate_kinase"/>
</dbReference>
<dbReference type="GO" id="GO:0004798">
    <property type="term" value="F:dTMP kinase activity"/>
    <property type="evidence" value="ECO:0007669"/>
    <property type="project" value="UniProtKB-UniRule"/>
</dbReference>
<keyword evidence="5 12" id="KW-0545">Nucleotide biosynthesis</keyword>
<evidence type="ECO:0000256" key="9">
    <source>
        <dbReference type="ARBA" id="ARBA00029962"/>
    </source>
</evidence>
<comment type="catalytic activity">
    <reaction evidence="10 12">
        <text>dTMP + ATP = dTDP + ADP</text>
        <dbReference type="Rhea" id="RHEA:13517"/>
        <dbReference type="ChEBI" id="CHEBI:30616"/>
        <dbReference type="ChEBI" id="CHEBI:58369"/>
        <dbReference type="ChEBI" id="CHEBI:63528"/>
        <dbReference type="ChEBI" id="CHEBI:456216"/>
        <dbReference type="EC" id="2.7.4.9"/>
    </reaction>
</comment>
<keyword evidence="15" id="KW-1185">Reference proteome</keyword>
<evidence type="ECO:0000256" key="2">
    <source>
        <dbReference type="ARBA" id="ARBA00012980"/>
    </source>
</evidence>
<dbReference type="GO" id="GO:0005524">
    <property type="term" value="F:ATP binding"/>
    <property type="evidence" value="ECO:0007669"/>
    <property type="project" value="UniProtKB-UniRule"/>
</dbReference>
<keyword evidence="8 12" id="KW-0067">ATP-binding</keyword>
<evidence type="ECO:0000256" key="10">
    <source>
        <dbReference type="ARBA" id="ARBA00048743"/>
    </source>
</evidence>
<dbReference type="NCBIfam" id="TIGR00041">
    <property type="entry name" value="DTMP_kinase"/>
    <property type="match status" value="1"/>
</dbReference>
<accession>A0A1I5Q9S0</accession>
<organism evidence="14 15">
    <name type="scientific">Qipengyuania nanhaisediminis</name>
    <dbReference type="NCBI Taxonomy" id="604088"/>
    <lineage>
        <taxon>Bacteria</taxon>
        <taxon>Pseudomonadati</taxon>
        <taxon>Pseudomonadota</taxon>
        <taxon>Alphaproteobacteria</taxon>
        <taxon>Sphingomonadales</taxon>
        <taxon>Erythrobacteraceae</taxon>
        <taxon>Qipengyuania</taxon>
    </lineage>
</organism>
<evidence type="ECO:0000256" key="7">
    <source>
        <dbReference type="ARBA" id="ARBA00022777"/>
    </source>
</evidence>
<keyword evidence="6 12" id="KW-0547">Nucleotide-binding</keyword>
<dbReference type="GO" id="GO:0006233">
    <property type="term" value="P:dTDP biosynthetic process"/>
    <property type="evidence" value="ECO:0007669"/>
    <property type="project" value="InterPro"/>
</dbReference>
<dbReference type="PANTHER" id="PTHR10344:SF4">
    <property type="entry name" value="UMP-CMP KINASE 2, MITOCHONDRIAL"/>
    <property type="match status" value="1"/>
</dbReference>
<dbReference type="PANTHER" id="PTHR10344">
    <property type="entry name" value="THYMIDYLATE KINASE"/>
    <property type="match status" value="1"/>
</dbReference>
<name>A0A1I5Q9S0_9SPHN</name>